<dbReference type="GO" id="GO:0016491">
    <property type="term" value="F:oxidoreductase activity"/>
    <property type="evidence" value="ECO:0007669"/>
    <property type="project" value="UniProtKB-KW"/>
</dbReference>
<dbReference type="GeneID" id="108736513"/>
<dbReference type="PANTHER" id="PTHR11709">
    <property type="entry name" value="MULTI-COPPER OXIDASE"/>
    <property type="match status" value="1"/>
</dbReference>
<accession>A0A7F5R2V3</accession>
<keyword evidence="3" id="KW-0560">Oxidoreductase</keyword>
<evidence type="ECO:0000256" key="1">
    <source>
        <dbReference type="ARBA" id="ARBA00010609"/>
    </source>
</evidence>
<dbReference type="OrthoDB" id="2121828at2759"/>
<feature type="transmembrane region" description="Helical" evidence="5">
    <location>
        <begin position="25"/>
        <end position="45"/>
    </location>
</feature>
<dbReference type="Gene3D" id="2.60.40.420">
    <property type="entry name" value="Cupredoxins - blue copper proteins"/>
    <property type="match status" value="3"/>
</dbReference>
<dbReference type="Proteomes" id="UP000192223">
    <property type="component" value="Unplaced"/>
</dbReference>
<proteinExistence type="inferred from homology"/>
<keyword evidence="5" id="KW-1133">Transmembrane helix</keyword>
<protein>
    <submittedName>
        <fullName evidence="10">Laccase-11 isoform X1</fullName>
    </submittedName>
</protein>
<dbReference type="KEGG" id="apln:108736513"/>
<dbReference type="PANTHER" id="PTHR11709:SF394">
    <property type="entry name" value="FI03373P-RELATED"/>
    <property type="match status" value="1"/>
</dbReference>
<gene>
    <name evidence="10" type="primary">LOC108736513</name>
</gene>
<sequence>MFLPYKILIAYMENGKDKMYEVRNVYFRIGIVLGMLAAVITIVYFTPMPEEYFLSCDRPCHHLDWPMICRVKMKIEILQYQTVFCENCSSNSTSCRSICLRNRLHSTITTNNQIPGPALHVCQNDIIVVDVLNAIPGKSLTLHWRGQPQNEMPLMDGVPMITQCSIPGYTTFQYKFRVTSPGTHIWHAHSGSDIADGVFGALVVRQPHKFDFHKKFYDYDLKEHTLVISEGGDENSIKNHYSPRALMINGASSNSGKETHTFTVKQGKRYRFRVAYVGGLFNCPVQISLDNHILKIVSLDGNPVLPFEASSIDLMKGERVDFIVNAKVNEGSHLLRITSLLCYESVREVNALVKYNNGEATGNENKKLSNPSYIRPSATISAQEQRNFSTRPCESKVGHLCVETAKSASKMPAQLKTERVDRKIYLAINRNTDAGGNQKQLLSTSRVYSMNNITFVYPSSPLLSQYEDIPGNLKCNLYRKPSSCLNDTTCPCVHIEEIPTGSSVEVTIIDQVGDSKENVFHLHGYHFYVVGSTNLEKSMELENIKELDSKGKLFKRNLESPVLKDTIRIPKYGAVSFRFIADNPGFWILRDEMSLEWTRGMDVVFHIGSCCDMPSIPSNFPKCGNWVGPEFFLL</sequence>
<evidence type="ECO:0000259" key="6">
    <source>
        <dbReference type="Pfam" id="PF00394"/>
    </source>
</evidence>
<dbReference type="CDD" id="cd13858">
    <property type="entry name" value="CuRO_1_tcLCC2_insect_like"/>
    <property type="match status" value="1"/>
</dbReference>
<comment type="similarity">
    <text evidence="1">Belongs to the multicopper oxidase family.</text>
</comment>
<reference evidence="10" key="1">
    <citation type="submission" date="2025-08" db="UniProtKB">
        <authorList>
            <consortium name="RefSeq"/>
        </authorList>
    </citation>
    <scope>IDENTIFICATION</scope>
    <source>
        <tissue evidence="10">Entire body</tissue>
    </source>
</reference>
<dbReference type="InterPro" id="IPR011707">
    <property type="entry name" value="Cu-oxidase-like_N"/>
</dbReference>
<keyword evidence="5" id="KW-0812">Transmembrane</keyword>
<dbReference type="AlphaFoldDB" id="A0A7F5R2V3"/>
<evidence type="ECO:0000256" key="2">
    <source>
        <dbReference type="ARBA" id="ARBA00022723"/>
    </source>
</evidence>
<dbReference type="GO" id="GO:0006826">
    <property type="term" value="P:iron ion transport"/>
    <property type="evidence" value="ECO:0007669"/>
    <property type="project" value="TreeGrafter"/>
</dbReference>
<keyword evidence="2" id="KW-0479">Metal-binding</keyword>
<dbReference type="InParanoid" id="A0A7F5R2V3"/>
<dbReference type="InterPro" id="IPR045087">
    <property type="entry name" value="Cu-oxidase_fam"/>
</dbReference>
<evidence type="ECO:0000259" key="8">
    <source>
        <dbReference type="Pfam" id="PF07732"/>
    </source>
</evidence>
<name>A0A7F5R2V3_AGRPL</name>
<dbReference type="InterPro" id="IPR011706">
    <property type="entry name" value="Cu-oxidase_C"/>
</dbReference>
<keyword evidence="4" id="KW-0186">Copper</keyword>
<feature type="domain" description="Plastocyanin-like" evidence="8">
    <location>
        <begin position="105"/>
        <end position="208"/>
    </location>
</feature>
<organism evidence="9 10">
    <name type="scientific">Agrilus planipennis</name>
    <name type="common">Emerald ash borer</name>
    <name type="synonym">Agrilus marcopoli</name>
    <dbReference type="NCBI Taxonomy" id="224129"/>
    <lineage>
        <taxon>Eukaryota</taxon>
        <taxon>Metazoa</taxon>
        <taxon>Ecdysozoa</taxon>
        <taxon>Arthropoda</taxon>
        <taxon>Hexapoda</taxon>
        <taxon>Insecta</taxon>
        <taxon>Pterygota</taxon>
        <taxon>Neoptera</taxon>
        <taxon>Endopterygota</taxon>
        <taxon>Coleoptera</taxon>
        <taxon>Polyphaga</taxon>
        <taxon>Elateriformia</taxon>
        <taxon>Buprestoidea</taxon>
        <taxon>Buprestidae</taxon>
        <taxon>Agrilinae</taxon>
        <taxon>Agrilus</taxon>
    </lineage>
</organism>
<dbReference type="GO" id="GO:0005507">
    <property type="term" value="F:copper ion binding"/>
    <property type="evidence" value="ECO:0007669"/>
    <property type="project" value="InterPro"/>
</dbReference>
<evidence type="ECO:0000256" key="3">
    <source>
        <dbReference type="ARBA" id="ARBA00023002"/>
    </source>
</evidence>
<evidence type="ECO:0000313" key="10">
    <source>
        <dbReference type="RefSeq" id="XP_025829792.1"/>
    </source>
</evidence>
<dbReference type="FunFam" id="2.60.40.420:FF:000045">
    <property type="entry name" value="Laccase 2"/>
    <property type="match status" value="1"/>
</dbReference>
<dbReference type="RefSeq" id="XP_025829792.1">
    <property type="nucleotide sequence ID" value="XM_025974007.1"/>
</dbReference>
<dbReference type="Pfam" id="PF07731">
    <property type="entry name" value="Cu-oxidase_2"/>
    <property type="match status" value="1"/>
</dbReference>
<evidence type="ECO:0000259" key="7">
    <source>
        <dbReference type="Pfam" id="PF07731"/>
    </source>
</evidence>
<dbReference type="Pfam" id="PF07732">
    <property type="entry name" value="Cu-oxidase_3"/>
    <property type="match status" value="1"/>
</dbReference>
<feature type="domain" description="Plastocyanin-like" evidence="6">
    <location>
        <begin position="230"/>
        <end position="338"/>
    </location>
</feature>
<feature type="domain" description="Plastocyanin-like" evidence="7">
    <location>
        <begin position="486"/>
        <end position="605"/>
    </location>
</feature>
<keyword evidence="9" id="KW-1185">Reference proteome</keyword>
<dbReference type="InterPro" id="IPR008972">
    <property type="entry name" value="Cupredoxin"/>
</dbReference>
<evidence type="ECO:0000256" key="5">
    <source>
        <dbReference type="SAM" id="Phobius"/>
    </source>
</evidence>
<evidence type="ECO:0000256" key="4">
    <source>
        <dbReference type="ARBA" id="ARBA00023008"/>
    </source>
</evidence>
<keyword evidence="5" id="KW-0472">Membrane</keyword>
<dbReference type="CDD" id="cd13905">
    <property type="entry name" value="CuRO_3_tcLLC2_insect_like"/>
    <property type="match status" value="1"/>
</dbReference>
<dbReference type="SUPFAM" id="SSF49503">
    <property type="entry name" value="Cupredoxins"/>
    <property type="match status" value="3"/>
</dbReference>
<dbReference type="Pfam" id="PF00394">
    <property type="entry name" value="Cu-oxidase"/>
    <property type="match status" value="1"/>
</dbReference>
<evidence type="ECO:0000313" key="9">
    <source>
        <dbReference type="Proteomes" id="UP000192223"/>
    </source>
</evidence>
<dbReference type="InterPro" id="IPR001117">
    <property type="entry name" value="Cu-oxidase_2nd"/>
</dbReference>
<dbReference type="GO" id="GO:0005886">
    <property type="term" value="C:plasma membrane"/>
    <property type="evidence" value="ECO:0007669"/>
    <property type="project" value="TreeGrafter"/>
</dbReference>